<organism evidence="1 2">
    <name type="scientific">Pandoraea communis</name>
    <dbReference type="NCBI Taxonomy" id="2508297"/>
    <lineage>
        <taxon>Bacteria</taxon>
        <taxon>Pseudomonadati</taxon>
        <taxon>Pseudomonadota</taxon>
        <taxon>Betaproteobacteria</taxon>
        <taxon>Burkholderiales</taxon>
        <taxon>Burkholderiaceae</taxon>
        <taxon>Pandoraea</taxon>
    </lineage>
</organism>
<proteinExistence type="predicted"/>
<dbReference type="Proteomes" id="UP000337189">
    <property type="component" value="Unassembled WGS sequence"/>
</dbReference>
<protein>
    <submittedName>
        <fullName evidence="1">Uncharacterized protein</fullName>
    </submittedName>
</protein>
<reference evidence="1 2" key="1">
    <citation type="submission" date="2019-08" db="EMBL/GenBank/DDBJ databases">
        <authorList>
            <person name="Peeters C."/>
        </authorList>
    </citation>
    <scope>NUCLEOTIDE SEQUENCE [LARGE SCALE GENOMIC DNA]</scope>
    <source>
        <strain evidence="1 2">LMG 31110</strain>
    </source>
</reference>
<dbReference type="EMBL" id="CABPSJ010000008">
    <property type="protein sequence ID" value="VVE50943.1"/>
    <property type="molecule type" value="Genomic_DNA"/>
</dbReference>
<gene>
    <name evidence="1" type="ORF">PCO31110_04743</name>
</gene>
<sequence length="258" mass="29088">MMFLAPMKAGGLKFDDEFLDRQLRMLSAGQKTIKSQISLLFPYILIMRVLSRVHSSDVGRSMETLRNLFQHDIPRFSGCQLLAALTLELKIQQKRCLNDSEKPAYPLLESFFSNQPRKKNEALDFCDLAYLRNRAADLSIWYTSSVLVQHGYEFQGEPVVVTRDNALNSVILQALPPVVVPSGDVAFSIDISTVPNDLFEAVKSHITAGGRQAMSDQEKSHRLSNLYALAKNLSGDVREAASLDEAWDSWCRPDYRTE</sequence>
<dbReference type="AlphaFoldDB" id="A0A5E4YSR0"/>
<evidence type="ECO:0000313" key="2">
    <source>
        <dbReference type="Proteomes" id="UP000337189"/>
    </source>
</evidence>
<accession>A0A5E4YSR0</accession>
<name>A0A5E4YSR0_9BURK</name>
<evidence type="ECO:0000313" key="1">
    <source>
        <dbReference type="EMBL" id="VVE50943.1"/>
    </source>
</evidence>